<dbReference type="RefSeq" id="WP_002774668.1">
    <property type="nucleotide sequence ID" value="NZ_JQDG01000012.1"/>
</dbReference>
<evidence type="ECO:0000313" key="2">
    <source>
        <dbReference type="EMBL" id="KAB2931578.1"/>
    </source>
</evidence>
<dbReference type="NCBIfam" id="NF047715">
    <property type="entry name" value="LIC12298_fam"/>
    <property type="match status" value="1"/>
</dbReference>
<comment type="caution">
    <text evidence="2">The sequence shown here is derived from an EMBL/GenBank/DDBJ whole genome shotgun (WGS) entry which is preliminary data.</text>
</comment>
<reference evidence="2 3" key="1">
    <citation type="submission" date="2019-10" db="EMBL/GenBank/DDBJ databases">
        <title>Extracellular Electron Transfer in a Candidatus Methanoperedens spp. Enrichment Culture.</title>
        <authorList>
            <person name="Berger S."/>
            <person name="Rangel Shaw D."/>
            <person name="Berben T."/>
            <person name="In 'T Zandt M."/>
            <person name="Frank J."/>
            <person name="Reimann J."/>
            <person name="Jetten M.S.M."/>
            <person name="Welte C.U."/>
        </authorList>
    </citation>
    <scope>NUCLEOTIDE SEQUENCE [LARGE SCALE GENOMIC DNA]</scope>
    <source>
        <strain evidence="2">SB12</strain>
    </source>
</reference>
<sequence>MIVRKIQSPVYHRRRPTPLPGRGNEARQPELFPSRFEEALLEAVGGDVVRKGESFANSLSSFQRENIIRLSG</sequence>
<name>A0A833H0E4_9LEPT</name>
<gene>
    <name evidence="2" type="ORF">F9K24_13350</name>
</gene>
<accession>A0A833H0E4</accession>
<evidence type="ECO:0000313" key="3">
    <source>
        <dbReference type="Proteomes" id="UP000460298"/>
    </source>
</evidence>
<dbReference type="EMBL" id="WBUI01000013">
    <property type="protein sequence ID" value="KAB2931578.1"/>
    <property type="molecule type" value="Genomic_DNA"/>
</dbReference>
<protein>
    <submittedName>
        <fullName evidence="2">Uncharacterized protein</fullName>
    </submittedName>
</protein>
<feature type="region of interest" description="Disordered" evidence="1">
    <location>
        <begin position="1"/>
        <end position="28"/>
    </location>
</feature>
<dbReference type="OrthoDB" id="333713at2"/>
<dbReference type="Proteomes" id="UP000460298">
    <property type="component" value="Unassembled WGS sequence"/>
</dbReference>
<organism evidence="2 3">
    <name type="scientific">Leptonema illini</name>
    <dbReference type="NCBI Taxonomy" id="183"/>
    <lineage>
        <taxon>Bacteria</taxon>
        <taxon>Pseudomonadati</taxon>
        <taxon>Spirochaetota</taxon>
        <taxon>Spirochaetia</taxon>
        <taxon>Leptospirales</taxon>
        <taxon>Leptospiraceae</taxon>
        <taxon>Leptonema</taxon>
    </lineage>
</organism>
<evidence type="ECO:0000256" key="1">
    <source>
        <dbReference type="SAM" id="MobiDB-lite"/>
    </source>
</evidence>
<dbReference type="AlphaFoldDB" id="A0A833H0E4"/>
<proteinExistence type="predicted"/>